<evidence type="ECO:0000313" key="2">
    <source>
        <dbReference type="Proteomes" id="UP000198615"/>
    </source>
</evidence>
<protein>
    <submittedName>
        <fullName evidence="1">Uncharacterized protein</fullName>
    </submittedName>
</protein>
<proteinExistence type="predicted"/>
<comment type="caution">
    <text evidence="1">The sequence shown here is derived from an EMBL/GenBank/DDBJ whole genome shotgun (WGS) entry which is preliminary data.</text>
</comment>
<name>A0A8G2BH88_9PROT</name>
<dbReference type="EMBL" id="FNBW01000005">
    <property type="protein sequence ID" value="SDF65319.1"/>
    <property type="molecule type" value="Genomic_DNA"/>
</dbReference>
<gene>
    <name evidence="1" type="ORF">SAMN05660686_01929</name>
</gene>
<keyword evidence="2" id="KW-1185">Reference proteome</keyword>
<dbReference type="RefSeq" id="WP_051243535.1">
    <property type="nucleotide sequence ID" value="NZ_FNBW01000005.1"/>
</dbReference>
<dbReference type="AlphaFoldDB" id="A0A8G2BH88"/>
<reference evidence="1 2" key="1">
    <citation type="submission" date="2016-10" db="EMBL/GenBank/DDBJ databases">
        <authorList>
            <person name="Varghese N."/>
            <person name="Submissions S."/>
        </authorList>
    </citation>
    <scope>NUCLEOTIDE SEQUENCE [LARGE SCALE GENOMIC DNA]</scope>
    <source>
        <strain evidence="1 2">DSM 18839</strain>
    </source>
</reference>
<dbReference type="Proteomes" id="UP000198615">
    <property type="component" value="Unassembled WGS sequence"/>
</dbReference>
<organism evidence="1 2">
    <name type="scientific">Thalassobaculum litoreum DSM 18839</name>
    <dbReference type="NCBI Taxonomy" id="1123362"/>
    <lineage>
        <taxon>Bacteria</taxon>
        <taxon>Pseudomonadati</taxon>
        <taxon>Pseudomonadota</taxon>
        <taxon>Alphaproteobacteria</taxon>
        <taxon>Rhodospirillales</taxon>
        <taxon>Thalassobaculaceae</taxon>
        <taxon>Thalassobaculum</taxon>
    </lineage>
</organism>
<sequence length="62" mass="6769">MATYQSYYKVKYHDEFQVRWSVEQQQAASEMAGRPTHAVSGTVGAVYGGVIAGTDADADRRG</sequence>
<evidence type="ECO:0000313" key="1">
    <source>
        <dbReference type="EMBL" id="SDF65319.1"/>
    </source>
</evidence>
<accession>A0A8G2BH88</accession>